<dbReference type="Proteomes" id="UP000692954">
    <property type="component" value="Unassembled WGS sequence"/>
</dbReference>
<evidence type="ECO:0000256" key="1">
    <source>
        <dbReference type="SAM" id="Phobius"/>
    </source>
</evidence>
<feature type="signal peptide" evidence="2">
    <location>
        <begin position="1"/>
        <end position="17"/>
    </location>
</feature>
<accession>A0A8S1NAX9</accession>
<reference evidence="3" key="1">
    <citation type="submission" date="2021-01" db="EMBL/GenBank/DDBJ databases">
        <authorList>
            <consortium name="Genoscope - CEA"/>
            <person name="William W."/>
        </authorList>
    </citation>
    <scope>NUCLEOTIDE SEQUENCE</scope>
</reference>
<feature type="chain" id="PRO_5035838525" description="Transmembrane protein" evidence="2">
    <location>
        <begin position="18"/>
        <end position="1789"/>
    </location>
</feature>
<proteinExistence type="predicted"/>
<keyword evidence="4" id="KW-1185">Reference proteome</keyword>
<evidence type="ECO:0000313" key="4">
    <source>
        <dbReference type="Proteomes" id="UP000692954"/>
    </source>
</evidence>
<name>A0A8S1NAX9_9CILI</name>
<keyword evidence="2" id="KW-0732">Signal</keyword>
<keyword evidence="1" id="KW-1133">Transmembrane helix</keyword>
<protein>
    <recommendedName>
        <fullName evidence="5">Transmembrane protein</fullName>
    </recommendedName>
</protein>
<keyword evidence="1" id="KW-0472">Membrane</keyword>
<comment type="caution">
    <text evidence="3">The sequence shown here is derived from an EMBL/GenBank/DDBJ whole genome shotgun (WGS) entry which is preliminary data.</text>
</comment>
<evidence type="ECO:0000256" key="2">
    <source>
        <dbReference type="SAM" id="SignalP"/>
    </source>
</evidence>
<keyword evidence="1" id="KW-0812">Transmembrane</keyword>
<feature type="transmembrane region" description="Helical" evidence="1">
    <location>
        <begin position="1717"/>
        <end position="1742"/>
    </location>
</feature>
<evidence type="ECO:0008006" key="5">
    <source>
        <dbReference type="Google" id="ProtNLM"/>
    </source>
</evidence>
<evidence type="ECO:0000313" key="3">
    <source>
        <dbReference type="EMBL" id="CAD8086713.1"/>
    </source>
</evidence>
<sequence>MITLISGIFLMIIQVMSKKQKDQLLDLKEGKSMQVDLSTKQDKDYLILYVRPQEDDKNSDLGEIQFKSVDETYKVEEFWKSTIFKSQSNDITLKCLTSPCKGRITFVYSDVIELTTSIQELSLTRKQPAQIIQIALPSQCDRLVAEFKLLDDESDKIKIQVFDDKVKLYQDKVQSSVALNNQDCKKCKVLIVLIGDLNFQEETTISGQLYLYQDFHTIEINQEIQDFLFERSDNLYKIKLPSSYNIIQIGILADLLPIIKINNKDNEIFNSLETIQIQQKGQAYYIHLRKPEINNNNELTIKLSQGGPLKYQLIVTILDQPLLYNNQIILAAISEKGSHIYSFKTSYSDQEISVNIKYFDKGMNSLKVGECDGVCTTNTEDTHNLRFRQHEQYPKVYLTPECASKDQEGFCRFQVQIVSELKNIYLLTTVSQINNKIIKSDMPYTNFLEKNQQENLIVKYQHQPEDVELIFTVNTHNIVYMISKDGSCFPVRQECAKYVGGSDHLVVLRGHQLKHTQFYVTLISRETTIYQFQIRVSKQQDKEVKIIKENETYRGVISFINGKQNINYFRIQISNQLDNNIEIIQDQEIQPTIELAIHSSRMQIALVLNKGNELPSLQQYDLITRNNYLFISPQDQYYIDQGNYTIGIINLFETASDREIMYTLTYSTSRTVKTLHVGQQFVDMAYARKNKYFSFYYSKNVSSFYVNLQGKNAEKLMLKVSNELKTNQSGAVYQKEEHSSTLFLEELHLQKLCLDGLPQQKENDDIDDKDDDDSIFCQAYIVVENKGKEDILYQLNIWNPDAYIEMKDGQQYQFNLEYLSKQTLLYYKIIANNTDVQLHISSHYGFTKYEIEIIDVLNQATSLFAKEEYKTQHSKSIYKSAFEFCGQNCLLKISLEAQQQVYNFSKIGRNLDFDDLVYVTVTQEFMDIQNGIPIQIQVNKDSPRQFIYSQLNEISGESKMKIVLHEIYGKGTICLSFNDEDKQDLEMCEFQVIGNVLELTQSQIKQKLDEFKLKQNPYIIIKVYSLVSTSKLQLSIEIFNDKNNHKLILGVPTRIQMNAQDEQIYQYFNIQSNDDLYFKFIKMQGSTSIQVSQCLDNASKACEQEIIINEQLLTGQSYSQHIIHKSDEKRYCELCTYVITLKTTDTPVDLLVVITSQLNFVQLPQNIAFTDFLDGSDDYNIYHYSYDTDHQIEVQINQYNGDTQMWIGYHADLNISNYLYGPYNINKQMKLMNVTSTISYYQAIIPPRQHLEENDKDYNMTQQQINGNQTLVGHYNDDDIYIIVKNNQQKQTNYSIIVTQSTTGNGQLLQDGIITSAYLSKQTPSITFYHQQKNEKQLQLFVKVVPYGNLNIQSYEDYFKIEVSNETQPTNFTLVHAFSIRNNQLTYVLPVLEGILTIKMHSLLEITSNDVNHIEYSFNPRGDIIPIPKQPQPKIYQFSNNYLNRIDLQISIVGQEVFMINQNSNQIDMIVDSRPKYYESYMQSEGKLAIQVYNCLGDLNVSITQDYDQFLKNTFNGTKTTLEGQLTDILLSVRPGPIYYQFQSNKSVYKFTTKLYNQYDKIPYGSLILGGDGQINYYFGTTDPDIITIKFKPIKCAGCDMQQEHNSIIKYYVSWGSTVEYSHIIGLCQYYSYNNFNKMQVDHFEQKDAGNYYLNQSDEISVNITVDKQSFHNQLYISVRAQVVQFNNFTIGDYELYYHIGEVALPKNAFYMYKHRFYEFIIALSILGVFTISMLCCLLTFYRKARKLKKQNLNLHLEQRMENAKQKEQTEVQVVYDQFQDENNEQSNQ</sequence>
<organism evidence="3 4">
    <name type="scientific">Paramecium sonneborni</name>
    <dbReference type="NCBI Taxonomy" id="65129"/>
    <lineage>
        <taxon>Eukaryota</taxon>
        <taxon>Sar</taxon>
        <taxon>Alveolata</taxon>
        <taxon>Ciliophora</taxon>
        <taxon>Intramacronucleata</taxon>
        <taxon>Oligohymenophorea</taxon>
        <taxon>Peniculida</taxon>
        <taxon>Parameciidae</taxon>
        <taxon>Paramecium</taxon>
    </lineage>
</organism>
<dbReference type="EMBL" id="CAJJDN010000050">
    <property type="protein sequence ID" value="CAD8086713.1"/>
    <property type="molecule type" value="Genomic_DNA"/>
</dbReference>
<dbReference type="OrthoDB" id="291006at2759"/>
<gene>
    <name evidence="3" type="ORF">PSON_ATCC_30995.1.T0500152</name>
</gene>